<comment type="caution">
    <text evidence="1">The sequence shown here is derived from an EMBL/GenBank/DDBJ whole genome shotgun (WGS) entry which is preliminary data.</text>
</comment>
<dbReference type="CDD" id="cd07812">
    <property type="entry name" value="SRPBCC"/>
    <property type="match status" value="1"/>
</dbReference>
<evidence type="ECO:0008006" key="3">
    <source>
        <dbReference type="Google" id="ProtNLM"/>
    </source>
</evidence>
<sequence length="151" mass="17320">MTYDTEIIVALPLEDFFKKLDDPANMKHWQKGLQSYELIYGSPGAIGSKTKLSYKIGKREMVLIETITAKNAPHEFHATYDTKGMHNVQENYFEETADGHTKWVSKNEFIPTKLFYRLMTLLLPGAFKKQSKSYMMAFKQFAEHGTSVATP</sequence>
<keyword evidence="2" id="KW-1185">Reference proteome</keyword>
<dbReference type="eggNOG" id="COG3427">
    <property type="taxonomic scope" value="Bacteria"/>
</dbReference>
<accession>A0A084TNC7</accession>
<evidence type="ECO:0000313" key="1">
    <source>
        <dbReference type="EMBL" id="KFB02213.1"/>
    </source>
</evidence>
<name>A0A084TNC7_9FLAO</name>
<dbReference type="InterPro" id="IPR023393">
    <property type="entry name" value="START-like_dom_sf"/>
</dbReference>
<dbReference type="STRING" id="1197477.IA57_00835"/>
<dbReference type="OrthoDB" id="411301at2"/>
<dbReference type="RefSeq" id="WP_036117969.1">
    <property type="nucleotide sequence ID" value="NZ_BMET01000002.1"/>
</dbReference>
<organism evidence="1 2">
    <name type="scientific">Mangrovimonas yunxiaonensis</name>
    <dbReference type="NCBI Taxonomy" id="1197477"/>
    <lineage>
        <taxon>Bacteria</taxon>
        <taxon>Pseudomonadati</taxon>
        <taxon>Bacteroidota</taxon>
        <taxon>Flavobacteriia</taxon>
        <taxon>Flavobacteriales</taxon>
        <taxon>Flavobacteriaceae</taxon>
        <taxon>Mangrovimonas</taxon>
    </lineage>
</organism>
<gene>
    <name evidence="1" type="ORF">IA57_00835</name>
</gene>
<dbReference type="EMBL" id="JPFK01000002">
    <property type="protein sequence ID" value="KFB02213.1"/>
    <property type="molecule type" value="Genomic_DNA"/>
</dbReference>
<dbReference type="AlphaFoldDB" id="A0A084TNC7"/>
<proteinExistence type="predicted"/>
<reference evidence="2" key="2">
    <citation type="submission" date="2014-07" db="EMBL/GenBank/DDBJ databases">
        <title>Genome sequence of Mangrovimonas yunxiaonensis.</title>
        <authorList>
            <person name="Li Y."/>
            <person name="Zheng T."/>
        </authorList>
    </citation>
    <scope>NUCLEOTIDE SEQUENCE [LARGE SCALE GENOMIC DNA]</scope>
    <source>
        <strain evidence="2">LY01</strain>
    </source>
</reference>
<reference evidence="1 2" key="1">
    <citation type="journal article" date="2014" name="Genome Announc.">
        <title>Draft Genome Sequence of the Algicidal Bacterium Mangrovimonas yunxiaonensis Strain LY01.</title>
        <authorList>
            <person name="Li Y."/>
            <person name="Zhu H."/>
            <person name="Li C."/>
            <person name="Zhang H."/>
            <person name="Chen Z."/>
            <person name="Zheng W."/>
            <person name="Xu H."/>
            <person name="Zheng T."/>
        </authorList>
    </citation>
    <scope>NUCLEOTIDE SEQUENCE [LARGE SCALE GENOMIC DNA]</scope>
    <source>
        <strain evidence="1 2">LY01</strain>
    </source>
</reference>
<dbReference type="Proteomes" id="UP000028521">
    <property type="component" value="Unassembled WGS sequence"/>
</dbReference>
<dbReference type="SUPFAM" id="SSF55961">
    <property type="entry name" value="Bet v1-like"/>
    <property type="match status" value="1"/>
</dbReference>
<dbReference type="Gene3D" id="3.30.530.20">
    <property type="match status" value="1"/>
</dbReference>
<protein>
    <recommendedName>
        <fullName evidence="3">SRPBCC family protein</fullName>
    </recommendedName>
</protein>
<evidence type="ECO:0000313" key="2">
    <source>
        <dbReference type="Proteomes" id="UP000028521"/>
    </source>
</evidence>